<dbReference type="EMBL" id="CP053069">
    <property type="protein sequence ID" value="QJR10622.1"/>
    <property type="molecule type" value="Genomic_DNA"/>
</dbReference>
<dbReference type="Proteomes" id="UP000501534">
    <property type="component" value="Chromosome"/>
</dbReference>
<evidence type="ECO:0000256" key="2">
    <source>
        <dbReference type="ARBA" id="ARBA00023002"/>
    </source>
</evidence>
<dbReference type="KEGG" id="uru:DSM104443_01686"/>
<sequence>MSTRVPHTRLTQWAVDCLQAVGCSEADAQLVGGSLVQTSLWGVDSHGILRLTHYLRRLTMGSIDAKAEPMVRRTGPVTAQLDGMDGLGIIHAMRAMEVAMEMARANGVGVVGVSDSSHCGAMGLYTRTAARAKLIGIAMTHSSSVVAPHGGKAKFFGTNPLSIAFPRTQGEPICLDMATAQVAWNKVLNARIENVPLEPGLTIDAKGEPTTDPHKAEALIPLGGETYGYKGYGLAFMIELLCGMLNGMTYGPHVTKMYEELDKPRKLGHLLIAIDPKRFAGAATMEGTAEMMINELRGEGEILFPGEPELQEEHRRRSDGIPIEPAALADMNAWSEKLGLQPLTHAEAA</sequence>
<evidence type="ECO:0000313" key="4">
    <source>
        <dbReference type="Proteomes" id="UP000501534"/>
    </source>
</evidence>
<comment type="similarity">
    <text evidence="1">Belongs to the LDH2/MDH2 oxidoreductase family.</text>
</comment>
<gene>
    <name evidence="3" type="primary">yjmC_3</name>
    <name evidence="3" type="ORF">DSM104443_01686</name>
</gene>
<dbReference type="EC" id="1.1.1.-" evidence="3"/>
<keyword evidence="4" id="KW-1185">Reference proteome</keyword>
<dbReference type="InterPro" id="IPR003767">
    <property type="entry name" value="Malate/L-lactate_DH-like"/>
</dbReference>
<evidence type="ECO:0000313" key="3">
    <source>
        <dbReference type="EMBL" id="QJR10622.1"/>
    </source>
</evidence>
<dbReference type="RefSeq" id="WP_171091271.1">
    <property type="nucleotide sequence ID" value="NZ_CP053069.1"/>
</dbReference>
<dbReference type="InterPro" id="IPR043144">
    <property type="entry name" value="Mal/L-sulf/L-lact_DH-like_ah"/>
</dbReference>
<dbReference type="PANTHER" id="PTHR11091">
    <property type="entry name" value="OXIDOREDUCTASE-RELATED"/>
    <property type="match status" value="1"/>
</dbReference>
<protein>
    <submittedName>
        <fullName evidence="3">Putative oxidoreductase YjmC</fullName>
        <ecNumber evidence="3">1.1.1.-</ecNumber>
    </submittedName>
</protein>
<evidence type="ECO:0000256" key="1">
    <source>
        <dbReference type="ARBA" id="ARBA00006056"/>
    </source>
</evidence>
<dbReference type="AlphaFoldDB" id="A0A6M4GUB6"/>
<keyword evidence="2 3" id="KW-0560">Oxidoreductase</keyword>
<dbReference type="PANTHER" id="PTHR11091:SF0">
    <property type="entry name" value="MALATE DEHYDROGENASE"/>
    <property type="match status" value="1"/>
</dbReference>
<dbReference type="InterPro" id="IPR036111">
    <property type="entry name" value="Mal/L-sulfo/L-lacto_DH-like_sf"/>
</dbReference>
<reference evidence="3 4" key="1">
    <citation type="submission" date="2020-04" db="EMBL/GenBank/DDBJ databases">
        <title>Usitatibacter rugosus gen. nov., sp. nov. and Usitatibacter palustris sp. nov., novel members of Usitatibacteraceae fam. nov. within the order Nitrosomonadales isolated from soil.</title>
        <authorList>
            <person name="Huber K.J."/>
            <person name="Neumann-Schaal M."/>
            <person name="Geppert A."/>
            <person name="Luckner M."/>
            <person name="Wanner G."/>
            <person name="Overmann J."/>
        </authorList>
    </citation>
    <scope>NUCLEOTIDE SEQUENCE [LARGE SCALE GENOMIC DNA]</scope>
    <source>
        <strain evidence="3 4">0125_3</strain>
    </source>
</reference>
<dbReference type="InterPro" id="IPR043143">
    <property type="entry name" value="Mal/L-sulf/L-lact_DH-like_NADP"/>
</dbReference>
<organism evidence="3 4">
    <name type="scientific">Usitatibacter rugosus</name>
    <dbReference type="NCBI Taxonomy" id="2732067"/>
    <lineage>
        <taxon>Bacteria</taxon>
        <taxon>Pseudomonadati</taxon>
        <taxon>Pseudomonadota</taxon>
        <taxon>Betaproteobacteria</taxon>
        <taxon>Nitrosomonadales</taxon>
        <taxon>Usitatibacteraceae</taxon>
        <taxon>Usitatibacter</taxon>
    </lineage>
</organism>
<dbReference type="Pfam" id="PF02615">
    <property type="entry name" value="Ldh_2"/>
    <property type="match status" value="1"/>
</dbReference>
<name>A0A6M4GUB6_9PROT</name>
<accession>A0A6M4GUB6</accession>
<proteinExistence type="inferred from homology"/>
<dbReference type="SUPFAM" id="SSF89733">
    <property type="entry name" value="L-sulfolactate dehydrogenase-like"/>
    <property type="match status" value="1"/>
</dbReference>
<dbReference type="Gene3D" id="1.10.1530.10">
    <property type="match status" value="1"/>
</dbReference>
<dbReference type="Gene3D" id="3.30.1370.60">
    <property type="entry name" value="Hypothetical oxidoreductase yiak, domain 2"/>
    <property type="match status" value="1"/>
</dbReference>
<dbReference type="GO" id="GO:0016491">
    <property type="term" value="F:oxidoreductase activity"/>
    <property type="evidence" value="ECO:0007669"/>
    <property type="project" value="UniProtKB-KW"/>
</dbReference>